<evidence type="ECO:0000256" key="1">
    <source>
        <dbReference type="SAM" id="MobiDB-lite"/>
    </source>
</evidence>
<gene>
    <name evidence="2" type="ORF">BT96DRAFT_971985</name>
</gene>
<dbReference type="AlphaFoldDB" id="A0A6A4IBL8"/>
<proteinExistence type="predicted"/>
<evidence type="ECO:0000313" key="2">
    <source>
        <dbReference type="EMBL" id="KAE9406487.1"/>
    </source>
</evidence>
<dbReference type="Proteomes" id="UP000799118">
    <property type="component" value="Unassembled WGS sequence"/>
</dbReference>
<keyword evidence="3" id="KW-1185">Reference proteome</keyword>
<evidence type="ECO:0000313" key="3">
    <source>
        <dbReference type="Proteomes" id="UP000799118"/>
    </source>
</evidence>
<feature type="region of interest" description="Disordered" evidence="1">
    <location>
        <begin position="132"/>
        <end position="164"/>
    </location>
</feature>
<name>A0A6A4IBL8_9AGAR</name>
<reference evidence="2" key="1">
    <citation type="journal article" date="2019" name="Environ. Microbiol.">
        <title>Fungal ecological strategies reflected in gene transcription - a case study of two litter decomposers.</title>
        <authorList>
            <person name="Barbi F."/>
            <person name="Kohler A."/>
            <person name="Barry K."/>
            <person name="Baskaran P."/>
            <person name="Daum C."/>
            <person name="Fauchery L."/>
            <person name="Ihrmark K."/>
            <person name="Kuo A."/>
            <person name="LaButti K."/>
            <person name="Lipzen A."/>
            <person name="Morin E."/>
            <person name="Grigoriev I.V."/>
            <person name="Henrissat B."/>
            <person name="Lindahl B."/>
            <person name="Martin F."/>
        </authorList>
    </citation>
    <scope>NUCLEOTIDE SEQUENCE</scope>
    <source>
        <strain evidence="2">JB14</strain>
    </source>
</reference>
<accession>A0A6A4IBL8</accession>
<sequence>MTAVPETTAGPLSISAKIPTISKAWTQRNDPGNFSRTAMLFLKIRLPESPSVIPAEATISRFLWRKVILDTNTSKREDIKPNSLSSTFHIRGPGDHQPFHIRVFSLGVQEALCAFGTGHTIKGIHPTLRKSENADVETEEAREVKKSKISKPSRPQRKENANLTISAPLKALGAKAKRTFVVGVRRSMKGKKSA</sequence>
<dbReference type="EMBL" id="ML769402">
    <property type="protein sequence ID" value="KAE9406487.1"/>
    <property type="molecule type" value="Genomic_DNA"/>
</dbReference>
<feature type="compositionally biased region" description="Basic and acidic residues" evidence="1">
    <location>
        <begin position="132"/>
        <end position="146"/>
    </location>
</feature>
<protein>
    <submittedName>
        <fullName evidence="2">Uncharacterized protein</fullName>
    </submittedName>
</protein>
<organism evidence="2 3">
    <name type="scientific">Gymnopus androsaceus JB14</name>
    <dbReference type="NCBI Taxonomy" id="1447944"/>
    <lineage>
        <taxon>Eukaryota</taxon>
        <taxon>Fungi</taxon>
        <taxon>Dikarya</taxon>
        <taxon>Basidiomycota</taxon>
        <taxon>Agaricomycotina</taxon>
        <taxon>Agaricomycetes</taxon>
        <taxon>Agaricomycetidae</taxon>
        <taxon>Agaricales</taxon>
        <taxon>Marasmiineae</taxon>
        <taxon>Omphalotaceae</taxon>
        <taxon>Gymnopus</taxon>
    </lineage>
</organism>